<dbReference type="Proteomes" id="UP000268844">
    <property type="component" value="Unassembled WGS sequence"/>
</dbReference>
<dbReference type="AlphaFoldDB" id="A0A3S4CAW0"/>
<reference evidence="1 2" key="1">
    <citation type="submission" date="2018-12" db="EMBL/GenBank/DDBJ databases">
        <authorList>
            <person name="Criscuolo A."/>
        </authorList>
    </citation>
    <scope>NUCLEOTIDE SEQUENCE [LARGE SCALE GENOMIC DNA]</scope>
    <source>
        <strain evidence="1">ACIP1116281</strain>
    </source>
</reference>
<accession>A0A3S4CAW0</accession>
<organism evidence="1 2">
    <name type="scientific">Devosia equisanguinis</name>
    <dbReference type="NCBI Taxonomy" id="2490941"/>
    <lineage>
        <taxon>Bacteria</taxon>
        <taxon>Pseudomonadati</taxon>
        <taxon>Pseudomonadota</taxon>
        <taxon>Alphaproteobacteria</taxon>
        <taxon>Hyphomicrobiales</taxon>
        <taxon>Devosiaceae</taxon>
        <taxon>Devosia</taxon>
    </lineage>
</organism>
<proteinExistence type="predicted"/>
<name>A0A3S4CAW0_9HYPH</name>
<keyword evidence="2" id="KW-1185">Reference proteome</keyword>
<sequence length="69" mass="7838">MACRRDVPRRSQVRTYPQQKARQTPFDILSGDLVDLLPGVTKTRTEQVKSILDKVCVSSPQTFPRVLIP</sequence>
<evidence type="ECO:0000313" key="1">
    <source>
        <dbReference type="EMBL" id="VDS03032.1"/>
    </source>
</evidence>
<gene>
    <name evidence="1" type="ORF">DEVEQU_00152</name>
</gene>
<evidence type="ECO:0000313" key="2">
    <source>
        <dbReference type="Proteomes" id="UP000268844"/>
    </source>
</evidence>
<dbReference type="EMBL" id="UZWD01000004">
    <property type="protein sequence ID" value="VDS03032.1"/>
    <property type="molecule type" value="Genomic_DNA"/>
</dbReference>
<protein>
    <submittedName>
        <fullName evidence="1">Uncharacterized protein</fullName>
    </submittedName>
</protein>